<name>A0A4Y9EJY2_9SPHN</name>
<keyword evidence="1" id="KW-0472">Membrane</keyword>
<keyword evidence="1" id="KW-1133">Transmembrane helix</keyword>
<evidence type="ECO:0000256" key="1">
    <source>
        <dbReference type="SAM" id="Phobius"/>
    </source>
</evidence>
<evidence type="ECO:0000313" key="2">
    <source>
        <dbReference type="EMBL" id="TFU00412.1"/>
    </source>
</evidence>
<keyword evidence="1" id="KW-0812">Transmembrane</keyword>
<dbReference type="OrthoDB" id="1492993at2"/>
<accession>A0A4Y9EJY2</accession>
<keyword evidence="3" id="KW-1185">Reference proteome</keyword>
<proteinExistence type="predicted"/>
<comment type="caution">
    <text evidence="2">The sequence shown here is derived from an EMBL/GenBank/DDBJ whole genome shotgun (WGS) entry which is preliminary data.</text>
</comment>
<dbReference type="RefSeq" id="WP_135247179.1">
    <property type="nucleotide sequence ID" value="NZ_SIHO01000004.1"/>
</dbReference>
<dbReference type="Proteomes" id="UP000297737">
    <property type="component" value="Unassembled WGS sequence"/>
</dbReference>
<reference evidence="2 3" key="1">
    <citation type="submission" date="2019-02" db="EMBL/GenBank/DDBJ databases">
        <title>Polymorphobacter sp. isolated from the lake at the Tibet of China.</title>
        <authorList>
            <person name="Li A."/>
        </authorList>
    </citation>
    <scope>NUCLEOTIDE SEQUENCE [LARGE SCALE GENOMIC DNA]</scope>
    <source>
        <strain evidence="2 3">DJ1R-1</strain>
    </source>
</reference>
<dbReference type="EMBL" id="SIHO01000004">
    <property type="protein sequence ID" value="TFU00412.1"/>
    <property type="molecule type" value="Genomic_DNA"/>
</dbReference>
<dbReference type="AlphaFoldDB" id="A0A4Y9EJY2"/>
<evidence type="ECO:0000313" key="3">
    <source>
        <dbReference type="Proteomes" id="UP000297737"/>
    </source>
</evidence>
<gene>
    <name evidence="2" type="ORF">EUV02_15310</name>
</gene>
<protein>
    <submittedName>
        <fullName evidence="2">Uncharacterized protein</fullName>
    </submittedName>
</protein>
<organism evidence="2 3">
    <name type="scientific">Glacieibacterium arshaanense</name>
    <dbReference type="NCBI Taxonomy" id="2511025"/>
    <lineage>
        <taxon>Bacteria</taxon>
        <taxon>Pseudomonadati</taxon>
        <taxon>Pseudomonadota</taxon>
        <taxon>Alphaproteobacteria</taxon>
        <taxon>Sphingomonadales</taxon>
        <taxon>Sphingosinicellaceae</taxon>
        <taxon>Glacieibacterium</taxon>
    </lineage>
</organism>
<sequence length="216" mass="23130">MEAPEVHTPHAHPSGKGWLDMALGGSAFIISLVSLWLGIQHGRAMEKLVAANSWPNIEFDSVVDRSGATGAELKLQLDNNGIGPARVETLELWFRGQPLADIAALVQALGGSAAFKVESASVSGFVIGAQQKQMLVTLTAADGVRYVETLLKGAGAIKARVCYCSVFDECYVNDTRDRQPRPLRVDACPVPRQPFRDDMTTAELATMAAALPAKAR</sequence>
<feature type="transmembrane region" description="Helical" evidence="1">
    <location>
        <begin position="18"/>
        <end position="39"/>
    </location>
</feature>